<evidence type="ECO:0000313" key="5">
    <source>
        <dbReference type="Proteomes" id="UP000077266"/>
    </source>
</evidence>
<gene>
    <name evidence="4" type="ORF">EXIGLDRAFT_847905</name>
</gene>
<feature type="signal peptide" evidence="3">
    <location>
        <begin position="1"/>
        <end position="17"/>
    </location>
</feature>
<reference evidence="4 5" key="1">
    <citation type="journal article" date="2016" name="Mol. Biol. Evol.">
        <title>Comparative Genomics of Early-Diverging Mushroom-Forming Fungi Provides Insights into the Origins of Lignocellulose Decay Capabilities.</title>
        <authorList>
            <person name="Nagy L.G."/>
            <person name="Riley R."/>
            <person name="Tritt A."/>
            <person name="Adam C."/>
            <person name="Daum C."/>
            <person name="Floudas D."/>
            <person name="Sun H."/>
            <person name="Yadav J.S."/>
            <person name="Pangilinan J."/>
            <person name="Larsson K.H."/>
            <person name="Matsuura K."/>
            <person name="Barry K."/>
            <person name="Labutti K."/>
            <person name="Kuo R."/>
            <person name="Ohm R.A."/>
            <person name="Bhattacharya S.S."/>
            <person name="Shirouzu T."/>
            <person name="Yoshinaga Y."/>
            <person name="Martin F.M."/>
            <person name="Grigoriev I.V."/>
            <person name="Hibbett D.S."/>
        </authorList>
    </citation>
    <scope>NUCLEOTIDE SEQUENCE [LARGE SCALE GENOMIC DNA]</scope>
    <source>
        <strain evidence="4 5">HHB12029</strain>
    </source>
</reference>
<dbReference type="STRING" id="1314781.A0A166ME85"/>
<protein>
    <submittedName>
        <fullName evidence="4">Antifreeze protein</fullName>
    </submittedName>
</protein>
<evidence type="ECO:0000256" key="1">
    <source>
        <dbReference type="ARBA" id="ARBA00005445"/>
    </source>
</evidence>
<dbReference type="InterPro" id="IPR021884">
    <property type="entry name" value="Ice-bd_prot"/>
</dbReference>
<dbReference type="Pfam" id="PF11999">
    <property type="entry name" value="Ice_binding"/>
    <property type="match status" value="1"/>
</dbReference>
<feature type="chain" id="PRO_5007877330" evidence="3">
    <location>
        <begin position="18"/>
        <end position="239"/>
    </location>
</feature>
<accession>A0A166ME85</accession>
<dbReference type="Proteomes" id="UP000077266">
    <property type="component" value="Unassembled WGS sequence"/>
</dbReference>
<comment type="similarity">
    <text evidence="1">Belongs to the ice-binding protein family.</text>
</comment>
<evidence type="ECO:0000256" key="2">
    <source>
        <dbReference type="ARBA" id="ARBA00022729"/>
    </source>
</evidence>
<organism evidence="4 5">
    <name type="scientific">Exidia glandulosa HHB12029</name>
    <dbReference type="NCBI Taxonomy" id="1314781"/>
    <lineage>
        <taxon>Eukaryota</taxon>
        <taxon>Fungi</taxon>
        <taxon>Dikarya</taxon>
        <taxon>Basidiomycota</taxon>
        <taxon>Agaricomycotina</taxon>
        <taxon>Agaricomycetes</taxon>
        <taxon>Auriculariales</taxon>
        <taxon>Exidiaceae</taxon>
        <taxon>Exidia</taxon>
    </lineage>
</organism>
<keyword evidence="2 3" id="KW-0732">Signal</keyword>
<sequence length="239" mass="23999">MKFTLAFTLIAVGCVSALGPAVVNLRTAGNYAILAKTGISTVPKSVVTGNIAVSPAAGTFLTGFSSTPPTTFSTSTQVVGQLFAADYVSPTPSKLTQAVLDLGSAIIDANGRTVNATLNLGAGNIDGRILAPGLYKWTSGVNIPIILTFKGTSLDTWILQCAGTVTLGSAAQISLVGGALAKNIVWVSAGAVSIGAGATFNGILLGSTSATLKTGATFNGRILVQTAVALQQATVTQPK</sequence>
<proteinExistence type="inferred from homology"/>
<dbReference type="AlphaFoldDB" id="A0A166ME85"/>
<dbReference type="InParanoid" id="A0A166ME85"/>
<evidence type="ECO:0000256" key="3">
    <source>
        <dbReference type="SAM" id="SignalP"/>
    </source>
</evidence>
<evidence type="ECO:0000313" key="4">
    <source>
        <dbReference type="EMBL" id="KZV77935.1"/>
    </source>
</evidence>
<name>A0A166ME85_EXIGL</name>
<keyword evidence="5" id="KW-1185">Reference proteome</keyword>
<dbReference type="OrthoDB" id="10264374at2759"/>
<dbReference type="EMBL" id="KV427333">
    <property type="protein sequence ID" value="KZV77935.1"/>
    <property type="molecule type" value="Genomic_DNA"/>
</dbReference>